<dbReference type="InterPro" id="IPR047365">
    <property type="entry name" value="Tudor_AtPTM-like"/>
</dbReference>
<protein>
    <recommendedName>
        <fullName evidence="1">PTM/DIR17-like Tudor domain-containing protein</fullName>
    </recommendedName>
</protein>
<dbReference type="EnsemblPlants" id="ORUFI01G37540.1">
    <property type="protein sequence ID" value="ORUFI01G37540.1"/>
    <property type="gene ID" value="ORUFI01G37540"/>
</dbReference>
<reference evidence="3" key="1">
    <citation type="submission" date="2013-06" db="EMBL/GenBank/DDBJ databases">
        <authorList>
            <person name="Zhao Q."/>
        </authorList>
    </citation>
    <scope>NUCLEOTIDE SEQUENCE</scope>
    <source>
        <strain evidence="3">cv. W1943</strain>
    </source>
</reference>
<proteinExistence type="predicted"/>
<dbReference type="Pfam" id="PF21743">
    <property type="entry name" value="PTM_DIR17_Tudor"/>
    <property type="match status" value="1"/>
</dbReference>
<dbReference type="AlphaFoldDB" id="A0A0E0N3S1"/>
<evidence type="ECO:0000313" key="2">
    <source>
        <dbReference type="EnsemblPlants" id="ORUFI01G37540.1"/>
    </source>
</evidence>
<organism evidence="2 3">
    <name type="scientific">Oryza rufipogon</name>
    <name type="common">Brownbeard rice</name>
    <name type="synonym">Asian wild rice</name>
    <dbReference type="NCBI Taxonomy" id="4529"/>
    <lineage>
        <taxon>Eukaryota</taxon>
        <taxon>Viridiplantae</taxon>
        <taxon>Streptophyta</taxon>
        <taxon>Embryophyta</taxon>
        <taxon>Tracheophyta</taxon>
        <taxon>Spermatophyta</taxon>
        <taxon>Magnoliopsida</taxon>
        <taxon>Liliopsida</taxon>
        <taxon>Poales</taxon>
        <taxon>Poaceae</taxon>
        <taxon>BOP clade</taxon>
        <taxon>Oryzoideae</taxon>
        <taxon>Oryzeae</taxon>
        <taxon>Oryzinae</taxon>
        <taxon>Oryza</taxon>
    </lineage>
</organism>
<evidence type="ECO:0000259" key="1">
    <source>
        <dbReference type="Pfam" id="PF21743"/>
    </source>
</evidence>
<evidence type="ECO:0000313" key="3">
    <source>
        <dbReference type="Proteomes" id="UP000008022"/>
    </source>
</evidence>
<dbReference type="Proteomes" id="UP000008022">
    <property type="component" value="Unassembled WGS sequence"/>
</dbReference>
<dbReference type="HOGENOM" id="CLU_2268176_0_0_1"/>
<feature type="domain" description="PTM/DIR17-like Tudor" evidence="1">
    <location>
        <begin position="32"/>
        <end position="65"/>
    </location>
</feature>
<dbReference type="Gramene" id="ORUFI01G37540.1">
    <property type="protein sequence ID" value="ORUFI01G37540.1"/>
    <property type="gene ID" value="ORUFI01G37540"/>
</dbReference>
<accession>A0A0E0N3S1</accession>
<dbReference type="STRING" id="4529.A0A0E0N3S1"/>
<reference evidence="2" key="2">
    <citation type="submission" date="2015-06" db="UniProtKB">
        <authorList>
            <consortium name="EnsemblPlants"/>
        </authorList>
    </citation>
    <scope>IDENTIFICATION</scope>
</reference>
<keyword evidence="3" id="KW-1185">Reference proteome</keyword>
<sequence>MVRVAAVIICHHGGVGEEASEEEVPGFRVIDGVVESYDVETGRFCVMYEYGDSEEVEFGEVVRMLVGGRRLGGDDASVALTLGRRANKRQRRNEEGVMGRWWR</sequence>
<name>A0A0E0N3S1_ORYRU</name>